<protein>
    <submittedName>
        <fullName evidence="1">Uncharacterized protein</fullName>
    </submittedName>
</protein>
<accession>A0A7R8VU75</accession>
<dbReference type="AlphaFoldDB" id="A0A7R8VU75"/>
<evidence type="ECO:0000313" key="1">
    <source>
        <dbReference type="EMBL" id="CAD7204991.1"/>
    </source>
</evidence>
<organism evidence="1">
    <name type="scientific">Timema douglasi</name>
    <name type="common">Walking stick</name>
    <dbReference type="NCBI Taxonomy" id="61478"/>
    <lineage>
        <taxon>Eukaryota</taxon>
        <taxon>Metazoa</taxon>
        <taxon>Ecdysozoa</taxon>
        <taxon>Arthropoda</taxon>
        <taxon>Hexapoda</taxon>
        <taxon>Insecta</taxon>
        <taxon>Pterygota</taxon>
        <taxon>Neoptera</taxon>
        <taxon>Polyneoptera</taxon>
        <taxon>Phasmatodea</taxon>
        <taxon>Timematodea</taxon>
        <taxon>Timematoidea</taxon>
        <taxon>Timematidae</taxon>
        <taxon>Timema</taxon>
    </lineage>
</organism>
<dbReference type="EMBL" id="OA573696">
    <property type="protein sequence ID" value="CAD7204991.1"/>
    <property type="molecule type" value="Genomic_DNA"/>
</dbReference>
<gene>
    <name evidence="1" type="ORF">TDIB3V08_LOCUS11146</name>
</gene>
<name>A0A7R8VU75_TIMDO</name>
<reference evidence="1" key="1">
    <citation type="submission" date="2020-11" db="EMBL/GenBank/DDBJ databases">
        <authorList>
            <person name="Tran Van P."/>
        </authorList>
    </citation>
    <scope>NUCLEOTIDE SEQUENCE</scope>
</reference>
<sequence>MDALRSLWMHACASIRLRKRVQAACACTKWSHWLQLGASNHFQRAVEMESSDEEEFVLENGLRSLWMHACASIRLRKRVQAACACTKWSHWLQLGASNHFQRAVEMESSDEEEFVLENGLRSLWMHACASIRLRKRVQAACACTKWSHWLQLGASNHFQRAVEMESSDEEEFVLENGLRSLWMHACASIRLRKRVQAACACTKWSHWLQLGASNHFQRAVEMESSDEEEFVLENVRCTPVQCASRPHLAEMMGETGSLRGEKMKTIKFLLYTPPLEQNMIERKSVRSGKFFGPSFVNYASRRVVGKNDIELPQTRKEN</sequence>
<proteinExistence type="predicted"/>